<protein>
    <submittedName>
        <fullName evidence="1">Uncharacterized protein</fullName>
    </submittedName>
</protein>
<sequence>MSELSPSLALGFAKSAYKAAEFSQIELERYLLKHEAQIDTQSLVRLNGTASL</sequence>
<comment type="caution">
    <text evidence="1">The sequence shown here is derived from an EMBL/GenBank/DDBJ whole genome shotgun (WGS) entry which is preliminary data.</text>
</comment>
<dbReference type="Proteomes" id="UP001156664">
    <property type="component" value="Unassembled WGS sequence"/>
</dbReference>
<keyword evidence="2" id="KW-1185">Reference proteome</keyword>
<dbReference type="EMBL" id="BSOJ01000002">
    <property type="protein sequence ID" value="GLR25030.1"/>
    <property type="molecule type" value="Genomic_DNA"/>
</dbReference>
<name>A0ABQ5YMJ5_9BURK</name>
<evidence type="ECO:0000313" key="1">
    <source>
        <dbReference type="EMBL" id="GLR25030.1"/>
    </source>
</evidence>
<gene>
    <name evidence="1" type="ORF">GCM10007875_01170</name>
</gene>
<accession>A0ABQ5YMJ5</accession>
<evidence type="ECO:0000313" key="2">
    <source>
        <dbReference type="Proteomes" id="UP001156664"/>
    </source>
</evidence>
<organism evidence="1 2">
    <name type="scientific">Limnobacter litoralis</name>
    <dbReference type="NCBI Taxonomy" id="481366"/>
    <lineage>
        <taxon>Bacteria</taxon>
        <taxon>Pseudomonadati</taxon>
        <taxon>Pseudomonadota</taxon>
        <taxon>Betaproteobacteria</taxon>
        <taxon>Burkholderiales</taxon>
        <taxon>Burkholderiaceae</taxon>
        <taxon>Limnobacter</taxon>
    </lineage>
</organism>
<dbReference type="RefSeq" id="WP_284279325.1">
    <property type="nucleotide sequence ID" value="NZ_BSOJ01000002.1"/>
</dbReference>
<proteinExistence type="predicted"/>
<reference evidence="2" key="1">
    <citation type="journal article" date="2019" name="Int. J. Syst. Evol. Microbiol.">
        <title>The Global Catalogue of Microorganisms (GCM) 10K type strain sequencing project: providing services to taxonomists for standard genome sequencing and annotation.</title>
        <authorList>
            <consortium name="The Broad Institute Genomics Platform"/>
            <consortium name="The Broad Institute Genome Sequencing Center for Infectious Disease"/>
            <person name="Wu L."/>
            <person name="Ma J."/>
        </authorList>
    </citation>
    <scope>NUCLEOTIDE SEQUENCE [LARGE SCALE GENOMIC DNA]</scope>
    <source>
        <strain evidence="2">NBRC 105857</strain>
    </source>
</reference>